<dbReference type="Gene3D" id="2.60.120.620">
    <property type="entry name" value="q2cbj1_9rhob like domain"/>
    <property type="match status" value="1"/>
</dbReference>
<proteinExistence type="predicted"/>
<dbReference type="RefSeq" id="WP_124876939.1">
    <property type="nucleotide sequence ID" value="NZ_RQJO01000009.1"/>
</dbReference>
<gene>
    <name evidence="1" type="ORF">EHT25_20245</name>
</gene>
<comment type="caution">
    <text evidence="1">The sequence shown here is derived from an EMBL/GenBank/DDBJ whole genome shotgun (WGS) entry which is preliminary data.</text>
</comment>
<keyword evidence="2" id="KW-1185">Reference proteome</keyword>
<sequence length="231" mass="26531">METNQINWEEAHTSLNENGFFVLPQVVSPEECQQLIATYDEPDAFRKTVVMERYGYGVGEYKYFNYPLPDLIQTLRTTLYESIFHVANHWSEVLKLGIDYPPTHADFITVCNKNDQNRATPLLLKYGEGGLNMLHQDLYGDVYFPLQAVAFLSEPGDDYTGGEFVLTEQIPRSQSKATVLTPKRGDILLFTTQFRPEKSKRGYYRVTMRHGVSKVHSGNRYTMGIIFHDAK</sequence>
<dbReference type="EMBL" id="RQJO01000009">
    <property type="protein sequence ID" value="RRB02776.1"/>
    <property type="molecule type" value="Genomic_DNA"/>
</dbReference>
<evidence type="ECO:0000313" key="1">
    <source>
        <dbReference type="EMBL" id="RRB02776.1"/>
    </source>
</evidence>
<dbReference type="InterPro" id="IPR018655">
    <property type="entry name" value="DUF2086"/>
</dbReference>
<dbReference type="AlphaFoldDB" id="A0A3P1BPK9"/>
<dbReference type="OrthoDB" id="9781972at2"/>
<name>A0A3P1BPK9_9BACT</name>
<dbReference type="SUPFAM" id="SSF51197">
    <property type="entry name" value="Clavaminate synthase-like"/>
    <property type="match status" value="1"/>
</dbReference>
<protein>
    <submittedName>
        <fullName evidence="1">Prolyl 4-hydroxylase subunit alpha</fullName>
    </submittedName>
</protein>
<reference evidence="1 2" key="1">
    <citation type="submission" date="2018-11" db="EMBL/GenBank/DDBJ databases">
        <authorList>
            <person name="Zhou Z."/>
            <person name="Wang G."/>
        </authorList>
    </citation>
    <scope>NUCLEOTIDE SEQUENCE [LARGE SCALE GENOMIC DNA]</scope>
    <source>
        <strain evidence="1 2">KCTC52004</strain>
    </source>
</reference>
<dbReference type="Proteomes" id="UP000271925">
    <property type="component" value="Unassembled WGS sequence"/>
</dbReference>
<accession>A0A3P1BPK9</accession>
<evidence type="ECO:0000313" key="2">
    <source>
        <dbReference type="Proteomes" id="UP000271925"/>
    </source>
</evidence>
<organism evidence="1 2">
    <name type="scientific">Larkinella rosea</name>
    <dbReference type="NCBI Taxonomy" id="2025312"/>
    <lineage>
        <taxon>Bacteria</taxon>
        <taxon>Pseudomonadati</taxon>
        <taxon>Bacteroidota</taxon>
        <taxon>Cytophagia</taxon>
        <taxon>Cytophagales</taxon>
        <taxon>Spirosomataceae</taxon>
        <taxon>Larkinella</taxon>
    </lineage>
</organism>
<dbReference type="Pfam" id="PF09859">
    <property type="entry name" value="Oxygenase-NA"/>
    <property type="match status" value="1"/>
</dbReference>